<keyword evidence="2" id="KW-1185">Reference proteome</keyword>
<evidence type="ECO:0000313" key="1">
    <source>
        <dbReference type="EMBL" id="APW66581.1"/>
    </source>
</evidence>
<dbReference type="Proteomes" id="UP000186074">
    <property type="component" value="Chromosome"/>
</dbReference>
<dbReference type="PANTHER" id="PTHR39327">
    <property type="match status" value="1"/>
</dbReference>
<sequence>MKQIIMLIFIIFTISNSYAYEFKLNKKDYEYINNSSKKKFIENRLGKYQTLKEKVIDYELIRKLSHVNSFINKIFSKQDIDSKSSLDHWATPKEFLLQGHGDCEDYAISKYFTLLELNIPKEKLYFGVVKVKGSTTAHMVLMYLENKNSTPLVLDNLSFRVIPLTKRKKLIPKFAFNEIDAYKFTKERFTQKVKVNWGKEDKWNKLLKRVYKLKE</sequence>
<gene>
    <name evidence="1" type="ORF">LPB137_12325</name>
</gene>
<organism evidence="1 2">
    <name type="scientific">Poseidonibacter parvus</name>
    <dbReference type="NCBI Taxonomy" id="1850254"/>
    <lineage>
        <taxon>Bacteria</taxon>
        <taxon>Pseudomonadati</taxon>
        <taxon>Campylobacterota</taxon>
        <taxon>Epsilonproteobacteria</taxon>
        <taxon>Campylobacterales</taxon>
        <taxon>Arcobacteraceae</taxon>
        <taxon>Poseidonibacter</taxon>
    </lineage>
</organism>
<dbReference type="KEGG" id="alp:LPB137_12325"/>
<accession>A0A1P8KPY7</accession>
<dbReference type="Gene3D" id="3.10.620.30">
    <property type="match status" value="1"/>
</dbReference>
<dbReference type="Pfam" id="PF06035">
    <property type="entry name" value="Peptidase_C93"/>
    <property type="match status" value="1"/>
</dbReference>
<protein>
    <recommendedName>
        <fullName evidence="3">Transglutaminase</fullName>
    </recommendedName>
</protein>
<dbReference type="OrthoDB" id="5401788at2"/>
<proteinExistence type="predicted"/>
<dbReference type="InterPro" id="IPR010319">
    <property type="entry name" value="Transglutaminase-like_Cys_pept"/>
</dbReference>
<dbReference type="STRING" id="1850254.LPB137_12325"/>
<name>A0A1P8KPY7_9BACT</name>
<dbReference type="RefSeq" id="WP_076088516.1">
    <property type="nucleotide sequence ID" value="NZ_CP019070.1"/>
</dbReference>
<evidence type="ECO:0008006" key="3">
    <source>
        <dbReference type="Google" id="ProtNLM"/>
    </source>
</evidence>
<reference evidence="1 2" key="1">
    <citation type="submission" date="2017-01" db="EMBL/GenBank/DDBJ databases">
        <title>Genome sequencing of Arcobacter sp. LPB0137.</title>
        <authorList>
            <person name="Lee G.-W."/>
            <person name="Yi H."/>
        </authorList>
    </citation>
    <scope>NUCLEOTIDE SEQUENCE [LARGE SCALE GENOMIC DNA]</scope>
    <source>
        <strain evidence="1 2">LPB0137</strain>
    </source>
</reference>
<evidence type="ECO:0000313" key="2">
    <source>
        <dbReference type="Proteomes" id="UP000186074"/>
    </source>
</evidence>
<dbReference type="AlphaFoldDB" id="A0A1P8KPY7"/>
<dbReference type="EMBL" id="CP019070">
    <property type="protein sequence ID" value="APW66581.1"/>
    <property type="molecule type" value="Genomic_DNA"/>
</dbReference>
<dbReference type="PANTHER" id="PTHR39327:SF1">
    <property type="entry name" value="BLR5470 PROTEIN"/>
    <property type="match status" value="1"/>
</dbReference>